<comment type="caution">
    <text evidence="1">The sequence shown here is derived from an EMBL/GenBank/DDBJ whole genome shotgun (WGS) entry which is preliminary data.</text>
</comment>
<gene>
    <name evidence="1" type="ORF">MILVUS5_LOCUS7161</name>
</gene>
<evidence type="ECO:0000313" key="2">
    <source>
        <dbReference type="Proteomes" id="UP001177021"/>
    </source>
</evidence>
<reference evidence="1" key="1">
    <citation type="submission" date="2023-10" db="EMBL/GenBank/DDBJ databases">
        <authorList>
            <person name="Rodriguez Cubillos JULIANA M."/>
            <person name="De Vega J."/>
        </authorList>
    </citation>
    <scope>NUCLEOTIDE SEQUENCE</scope>
</reference>
<evidence type="ECO:0000313" key="1">
    <source>
        <dbReference type="EMBL" id="CAJ2636696.1"/>
    </source>
</evidence>
<proteinExistence type="predicted"/>
<sequence>MASSSAPQPNTASVLSQPSSSQTLITNNCFKSSLIAFALRSKMKEPEFHSRKEGESHAPKYRSSVLVGGFVFTTEQTFSRRKIADQEVSRIALEQLTSNIIPEGYSLVAKASERRCEELIMQVPESTRPPLRQIEAMQETNARRAEAWAAEAEAKAATAEERERSVNDRLSQTLSRINVLEAQISCLRAEQTQLSKTLEKERQRAAESRQEYLAAKEALMHRERLQQSVAFCKAALNEYAAKLHMTQPTYNTVEYKSVIPYFVCTVDFNGTSYVGEAAGRKRDAENLAARSAILSLIGNSERLSDHLNVLPVKDTAQSHEHVHLLDDRDKDIIVPSATDNMNQIAVVHPEPRPNVSTIQQPEMPTHEPTPEATESTNEFQQPDPALPIDNVISAKKRKRSNYKANKRARIVAAAAAVQLPDNPGTPCAAQ</sequence>
<dbReference type="EMBL" id="CASHSV030000013">
    <property type="protein sequence ID" value="CAJ2636696.1"/>
    <property type="molecule type" value="Genomic_DNA"/>
</dbReference>
<organism evidence="1 2">
    <name type="scientific">Trifolium pratense</name>
    <name type="common">Red clover</name>
    <dbReference type="NCBI Taxonomy" id="57577"/>
    <lineage>
        <taxon>Eukaryota</taxon>
        <taxon>Viridiplantae</taxon>
        <taxon>Streptophyta</taxon>
        <taxon>Embryophyta</taxon>
        <taxon>Tracheophyta</taxon>
        <taxon>Spermatophyta</taxon>
        <taxon>Magnoliopsida</taxon>
        <taxon>eudicotyledons</taxon>
        <taxon>Gunneridae</taxon>
        <taxon>Pentapetalae</taxon>
        <taxon>rosids</taxon>
        <taxon>fabids</taxon>
        <taxon>Fabales</taxon>
        <taxon>Fabaceae</taxon>
        <taxon>Papilionoideae</taxon>
        <taxon>50 kb inversion clade</taxon>
        <taxon>NPAAA clade</taxon>
        <taxon>Hologalegina</taxon>
        <taxon>IRL clade</taxon>
        <taxon>Trifolieae</taxon>
        <taxon>Trifolium</taxon>
    </lineage>
</organism>
<keyword evidence="2" id="KW-1185">Reference proteome</keyword>
<name>A0ACB0IVU5_TRIPR</name>
<accession>A0ACB0IVU5</accession>
<protein>
    <submittedName>
        <fullName evidence="1">Uncharacterized protein</fullName>
    </submittedName>
</protein>
<dbReference type="Proteomes" id="UP001177021">
    <property type="component" value="Unassembled WGS sequence"/>
</dbReference>